<evidence type="ECO:0000313" key="1">
    <source>
        <dbReference type="EMBL" id="KKL61610.1"/>
    </source>
</evidence>
<dbReference type="AlphaFoldDB" id="A0A0F9FW91"/>
<dbReference type="EMBL" id="LAZR01028767">
    <property type="protein sequence ID" value="KKL61610.1"/>
    <property type="molecule type" value="Genomic_DNA"/>
</dbReference>
<sequence length="144" mass="17149">MPYKSIEDERRYHREWARKHYVPVADLSSDAHQARLEAHRHYKKRNLEARRKYYRKLRQDVLTAYGRICVCCGELHEEFLTMDHINGGGRKERKKYSGGGFYASLRSRGFPKDDYRLLCMNCNLSFGRYGYCPHKSLQEKKPVV</sequence>
<reference evidence="1" key="1">
    <citation type="journal article" date="2015" name="Nature">
        <title>Complex archaea that bridge the gap between prokaryotes and eukaryotes.</title>
        <authorList>
            <person name="Spang A."/>
            <person name="Saw J.H."/>
            <person name="Jorgensen S.L."/>
            <person name="Zaremba-Niedzwiedzka K."/>
            <person name="Martijn J."/>
            <person name="Lind A.E."/>
            <person name="van Eijk R."/>
            <person name="Schleper C."/>
            <person name="Guy L."/>
            <person name="Ettema T.J."/>
        </authorList>
    </citation>
    <scope>NUCLEOTIDE SEQUENCE</scope>
</reference>
<accession>A0A0F9FW91</accession>
<gene>
    <name evidence="1" type="ORF">LCGC14_2193580</name>
</gene>
<evidence type="ECO:0008006" key="2">
    <source>
        <dbReference type="Google" id="ProtNLM"/>
    </source>
</evidence>
<name>A0A0F9FW91_9ZZZZ</name>
<proteinExistence type="predicted"/>
<comment type="caution">
    <text evidence="1">The sequence shown here is derived from an EMBL/GenBank/DDBJ whole genome shotgun (WGS) entry which is preliminary data.</text>
</comment>
<protein>
    <recommendedName>
        <fullName evidence="2">HNH nuclease domain-containing protein</fullName>
    </recommendedName>
</protein>
<organism evidence="1">
    <name type="scientific">marine sediment metagenome</name>
    <dbReference type="NCBI Taxonomy" id="412755"/>
    <lineage>
        <taxon>unclassified sequences</taxon>
        <taxon>metagenomes</taxon>
        <taxon>ecological metagenomes</taxon>
    </lineage>
</organism>